<dbReference type="GO" id="GO:0006364">
    <property type="term" value="P:rRNA processing"/>
    <property type="evidence" value="ECO:0007669"/>
    <property type="project" value="InterPro"/>
</dbReference>
<dbReference type="AlphaFoldDB" id="X0VXT7"/>
<gene>
    <name evidence="1" type="ORF">S01H1_54253</name>
</gene>
<evidence type="ECO:0000313" key="1">
    <source>
        <dbReference type="EMBL" id="GAG15912.1"/>
    </source>
</evidence>
<dbReference type="InterPro" id="IPR012337">
    <property type="entry name" value="RNaseH-like_sf"/>
</dbReference>
<organism evidence="1">
    <name type="scientific">marine sediment metagenome</name>
    <dbReference type="NCBI Taxonomy" id="412755"/>
    <lineage>
        <taxon>unclassified sequences</taxon>
        <taxon>metagenomes</taxon>
        <taxon>ecological metagenomes</taxon>
    </lineage>
</organism>
<reference evidence="1" key="1">
    <citation type="journal article" date="2014" name="Front. Microbiol.">
        <title>High frequency of phylogenetically diverse reductive dehalogenase-homologous genes in deep subseafloor sedimentary metagenomes.</title>
        <authorList>
            <person name="Kawai M."/>
            <person name="Futagami T."/>
            <person name="Toyoda A."/>
            <person name="Takaki Y."/>
            <person name="Nishi S."/>
            <person name="Hori S."/>
            <person name="Arai W."/>
            <person name="Tsubouchi T."/>
            <person name="Morono Y."/>
            <person name="Uchiyama I."/>
            <person name="Ito T."/>
            <person name="Fujiyama A."/>
            <person name="Inagaki F."/>
            <person name="Takami H."/>
        </authorList>
    </citation>
    <scope>NUCLEOTIDE SEQUENCE</scope>
    <source>
        <strain evidence="1">Expedition CK06-06</strain>
    </source>
</reference>
<dbReference type="InterPro" id="IPR037027">
    <property type="entry name" value="YqgF/RNaseH-like_dom_sf"/>
</dbReference>
<proteinExistence type="predicted"/>
<dbReference type="EMBL" id="BARS01035188">
    <property type="protein sequence ID" value="GAG15912.1"/>
    <property type="molecule type" value="Genomic_DNA"/>
</dbReference>
<protein>
    <submittedName>
        <fullName evidence="1">Uncharacterized protein</fullName>
    </submittedName>
</protein>
<dbReference type="Pfam" id="PF03652">
    <property type="entry name" value="RuvX"/>
    <property type="match status" value="1"/>
</dbReference>
<sequence>MDGSLGKQAEKVKAFVQKLCSHTKVPVEFRDERLSTVSAKRLMQAANAKKPRKKARG</sequence>
<dbReference type="Gene3D" id="3.30.420.140">
    <property type="entry name" value="YqgF/RNase H-like domain"/>
    <property type="match status" value="1"/>
</dbReference>
<accession>X0VXT7</accession>
<dbReference type="SUPFAM" id="SSF53098">
    <property type="entry name" value="Ribonuclease H-like"/>
    <property type="match status" value="1"/>
</dbReference>
<dbReference type="InterPro" id="IPR005227">
    <property type="entry name" value="YqgF"/>
</dbReference>
<comment type="caution">
    <text evidence="1">The sequence shown here is derived from an EMBL/GenBank/DDBJ whole genome shotgun (WGS) entry which is preliminary data.</text>
</comment>
<name>X0VXT7_9ZZZZ</name>